<gene>
    <name evidence="3" type="ORF">E0L32_008992</name>
</gene>
<dbReference type="GeneID" id="41976439"/>
<accession>A0A507AXZ4</accession>
<evidence type="ECO:0000256" key="1">
    <source>
        <dbReference type="SAM" id="MobiDB-lite"/>
    </source>
</evidence>
<evidence type="ECO:0000313" key="3">
    <source>
        <dbReference type="EMBL" id="TPX09801.1"/>
    </source>
</evidence>
<sequence length="348" mass="38112">MSSLSRGLGLAQRALVYTPRPQCSCAAQSQRLLLRASPFFSSVRTLQTSSIRQAAAKAAPARRAPPTTRRPPPVLPATPSVAAAGAKLPPPRSFAEQLARKGSPTTLYEAPSHFWFRFSSFAAGAFCVTYTLINYWSMYIYPPEGLSWWVPHAFGVICTFMGAMGAYFVLGTSRVVRSVRAVPAAQALASHKALAKKAGAATPPLYIELAVARMVPFMRPKTIVAAPDQVELPFRMADCRLDGARGRGGAAAAAEEPVLTGRQQIEAKRAEEERRKAERKYEMDHLMTAPFRHAGQAMVTMWDGIRKSLTREGLAKVYVEGRMYKMDLSGGWALDQGRALDRLVNVKR</sequence>
<name>A0A507AXZ4_9PEZI</name>
<evidence type="ECO:0000256" key="2">
    <source>
        <dbReference type="SAM" id="Phobius"/>
    </source>
</evidence>
<keyword evidence="2" id="KW-1133">Transmembrane helix</keyword>
<reference evidence="3 4" key="1">
    <citation type="submission" date="2019-06" db="EMBL/GenBank/DDBJ databases">
        <title>Draft genome sequence of the filamentous fungus Phialemoniopsis curvata isolated from diesel fuel.</title>
        <authorList>
            <person name="Varaljay V.A."/>
            <person name="Lyon W.J."/>
            <person name="Crouch A.L."/>
            <person name="Drake C.E."/>
            <person name="Hollomon J.M."/>
            <person name="Nadeau L.J."/>
            <person name="Nunn H.S."/>
            <person name="Stevenson B.S."/>
            <person name="Bojanowski C.L."/>
            <person name="Crookes-Goodson W.J."/>
        </authorList>
    </citation>
    <scope>NUCLEOTIDE SEQUENCE [LARGE SCALE GENOMIC DNA]</scope>
    <source>
        <strain evidence="3 4">D216</strain>
    </source>
</reference>
<dbReference type="InParanoid" id="A0A507AXZ4"/>
<comment type="caution">
    <text evidence="3">The sequence shown here is derived from an EMBL/GenBank/DDBJ whole genome shotgun (WGS) entry which is preliminary data.</text>
</comment>
<protein>
    <submittedName>
        <fullName evidence="3">Uncharacterized protein</fullName>
    </submittedName>
</protein>
<dbReference type="OrthoDB" id="4140442at2759"/>
<dbReference type="STRING" id="1093900.A0A507AXZ4"/>
<keyword evidence="4" id="KW-1185">Reference proteome</keyword>
<feature type="transmembrane region" description="Helical" evidence="2">
    <location>
        <begin position="148"/>
        <end position="170"/>
    </location>
</feature>
<evidence type="ECO:0000313" key="4">
    <source>
        <dbReference type="Proteomes" id="UP000319257"/>
    </source>
</evidence>
<feature type="region of interest" description="Disordered" evidence="1">
    <location>
        <begin position="55"/>
        <end position="75"/>
    </location>
</feature>
<dbReference type="RefSeq" id="XP_030991512.1">
    <property type="nucleotide sequence ID" value="XM_031143909.1"/>
</dbReference>
<keyword evidence="2" id="KW-0812">Transmembrane</keyword>
<keyword evidence="2" id="KW-0472">Membrane</keyword>
<dbReference type="AlphaFoldDB" id="A0A507AXZ4"/>
<dbReference type="EMBL" id="SKBQ01000062">
    <property type="protein sequence ID" value="TPX09801.1"/>
    <property type="molecule type" value="Genomic_DNA"/>
</dbReference>
<feature type="transmembrane region" description="Helical" evidence="2">
    <location>
        <begin position="114"/>
        <end position="136"/>
    </location>
</feature>
<proteinExistence type="predicted"/>
<dbReference type="Proteomes" id="UP000319257">
    <property type="component" value="Unassembled WGS sequence"/>
</dbReference>
<feature type="compositionally biased region" description="Low complexity" evidence="1">
    <location>
        <begin position="55"/>
        <end position="67"/>
    </location>
</feature>
<organism evidence="3 4">
    <name type="scientific">Thyridium curvatum</name>
    <dbReference type="NCBI Taxonomy" id="1093900"/>
    <lineage>
        <taxon>Eukaryota</taxon>
        <taxon>Fungi</taxon>
        <taxon>Dikarya</taxon>
        <taxon>Ascomycota</taxon>
        <taxon>Pezizomycotina</taxon>
        <taxon>Sordariomycetes</taxon>
        <taxon>Sordariomycetidae</taxon>
        <taxon>Thyridiales</taxon>
        <taxon>Thyridiaceae</taxon>
        <taxon>Thyridium</taxon>
    </lineage>
</organism>